<name>A0AAE1WBJ4_9LAMI</name>
<feature type="domain" description="Reverse transcriptase/retrotransposon-derived protein RNase H-like" evidence="2">
    <location>
        <begin position="4"/>
        <end position="61"/>
    </location>
</feature>
<dbReference type="Pfam" id="PF17919">
    <property type="entry name" value="RT_RNaseH_2"/>
    <property type="match status" value="1"/>
</dbReference>
<accession>A0AAE1WBJ4</accession>
<sequence length="289" mass="33553">MVIDPVLALPDMLKPFTVETDASDFALGGVLMQDGHPVAFESRKLKDVEHRYSVHEKELLAELRIHGMKSHDCHIFMQKLIPIGFHEMLPEPLWSMLTKVKNKAHVNVSIVKAYLVEKIDLFTSDYFKPQILYKRNIPHRNDDLTMNNNCIQWPNKWCPKEEVAQRLKASHNRVYILCNCEVVTPYYESFLNELYEHHHSEDPNIELLVAIEFKNWFKHSGPTVEVTTFQCYFVNGYNFHTEDHSVGKSTMNCGVCFKSSSYTDTDSTSRSTIGEFDDESDEDSFDEDY</sequence>
<dbReference type="AlphaFoldDB" id="A0AAE1WBJ4"/>
<feature type="compositionally biased region" description="Low complexity" evidence="1">
    <location>
        <begin position="261"/>
        <end position="272"/>
    </location>
</feature>
<dbReference type="Proteomes" id="UP001289374">
    <property type="component" value="Unassembled WGS sequence"/>
</dbReference>
<protein>
    <recommendedName>
        <fullName evidence="2">Reverse transcriptase/retrotransposon-derived protein RNase H-like domain-containing protein</fullName>
    </recommendedName>
</protein>
<evidence type="ECO:0000313" key="3">
    <source>
        <dbReference type="EMBL" id="KAK4390263.1"/>
    </source>
</evidence>
<comment type="caution">
    <text evidence="3">The sequence shown here is derived from an EMBL/GenBank/DDBJ whole genome shotgun (WGS) entry which is preliminary data.</text>
</comment>
<dbReference type="InterPro" id="IPR043502">
    <property type="entry name" value="DNA/RNA_pol_sf"/>
</dbReference>
<dbReference type="SUPFAM" id="SSF56672">
    <property type="entry name" value="DNA/RNA polymerases"/>
    <property type="match status" value="1"/>
</dbReference>
<evidence type="ECO:0000256" key="1">
    <source>
        <dbReference type="SAM" id="MobiDB-lite"/>
    </source>
</evidence>
<reference evidence="3" key="1">
    <citation type="submission" date="2020-06" db="EMBL/GenBank/DDBJ databases">
        <authorList>
            <person name="Li T."/>
            <person name="Hu X."/>
            <person name="Zhang T."/>
            <person name="Song X."/>
            <person name="Zhang H."/>
            <person name="Dai N."/>
            <person name="Sheng W."/>
            <person name="Hou X."/>
            <person name="Wei L."/>
        </authorList>
    </citation>
    <scope>NUCLEOTIDE SEQUENCE</scope>
    <source>
        <strain evidence="3">K16</strain>
        <tissue evidence="3">Leaf</tissue>
    </source>
</reference>
<dbReference type="EMBL" id="JACGWL010000012">
    <property type="protein sequence ID" value="KAK4390263.1"/>
    <property type="molecule type" value="Genomic_DNA"/>
</dbReference>
<keyword evidence="4" id="KW-1185">Reference proteome</keyword>
<evidence type="ECO:0000313" key="4">
    <source>
        <dbReference type="Proteomes" id="UP001289374"/>
    </source>
</evidence>
<dbReference type="PANTHER" id="PTHR48258">
    <property type="entry name" value="DUF4218 DOMAIN-CONTAINING PROTEIN-RELATED"/>
    <property type="match status" value="1"/>
</dbReference>
<proteinExistence type="predicted"/>
<dbReference type="PANTHER" id="PTHR48258:SF3">
    <property type="entry name" value="FK506-BINDING PROTEIN 4-LIKE ISOFORM X1"/>
    <property type="match status" value="1"/>
</dbReference>
<feature type="compositionally biased region" description="Acidic residues" evidence="1">
    <location>
        <begin position="275"/>
        <end position="289"/>
    </location>
</feature>
<dbReference type="InterPro" id="IPR041577">
    <property type="entry name" value="RT_RNaseH_2"/>
</dbReference>
<organism evidence="3 4">
    <name type="scientific">Sesamum angolense</name>
    <dbReference type="NCBI Taxonomy" id="2727404"/>
    <lineage>
        <taxon>Eukaryota</taxon>
        <taxon>Viridiplantae</taxon>
        <taxon>Streptophyta</taxon>
        <taxon>Embryophyta</taxon>
        <taxon>Tracheophyta</taxon>
        <taxon>Spermatophyta</taxon>
        <taxon>Magnoliopsida</taxon>
        <taxon>eudicotyledons</taxon>
        <taxon>Gunneridae</taxon>
        <taxon>Pentapetalae</taxon>
        <taxon>asterids</taxon>
        <taxon>lamiids</taxon>
        <taxon>Lamiales</taxon>
        <taxon>Pedaliaceae</taxon>
        <taxon>Sesamum</taxon>
    </lineage>
</organism>
<reference evidence="3" key="2">
    <citation type="journal article" date="2024" name="Plant">
        <title>Genomic evolution and insights into agronomic trait innovations of Sesamum species.</title>
        <authorList>
            <person name="Miao H."/>
            <person name="Wang L."/>
            <person name="Qu L."/>
            <person name="Liu H."/>
            <person name="Sun Y."/>
            <person name="Le M."/>
            <person name="Wang Q."/>
            <person name="Wei S."/>
            <person name="Zheng Y."/>
            <person name="Lin W."/>
            <person name="Duan Y."/>
            <person name="Cao H."/>
            <person name="Xiong S."/>
            <person name="Wang X."/>
            <person name="Wei L."/>
            <person name="Li C."/>
            <person name="Ma Q."/>
            <person name="Ju M."/>
            <person name="Zhao R."/>
            <person name="Li G."/>
            <person name="Mu C."/>
            <person name="Tian Q."/>
            <person name="Mei H."/>
            <person name="Zhang T."/>
            <person name="Gao T."/>
            <person name="Zhang H."/>
        </authorList>
    </citation>
    <scope>NUCLEOTIDE SEQUENCE</scope>
    <source>
        <strain evidence="3">K16</strain>
    </source>
</reference>
<feature type="region of interest" description="Disordered" evidence="1">
    <location>
        <begin position="261"/>
        <end position="289"/>
    </location>
</feature>
<evidence type="ECO:0000259" key="2">
    <source>
        <dbReference type="Pfam" id="PF17919"/>
    </source>
</evidence>
<gene>
    <name evidence="3" type="ORF">Sango_2089600</name>
</gene>